<keyword evidence="1" id="KW-0472">Membrane</keyword>
<comment type="caution">
    <text evidence="2">The sequence shown here is derived from an EMBL/GenBank/DDBJ whole genome shotgun (WGS) entry which is preliminary data.</text>
</comment>
<keyword evidence="1" id="KW-1133">Transmembrane helix</keyword>
<proteinExistence type="predicted"/>
<dbReference type="Proteomes" id="UP001162640">
    <property type="component" value="Unassembled WGS sequence"/>
</dbReference>
<gene>
    <name evidence="2" type="ORF">TL16_g07974</name>
</gene>
<dbReference type="EMBL" id="BLQM01000258">
    <property type="protein sequence ID" value="GMH78912.1"/>
    <property type="molecule type" value="Genomic_DNA"/>
</dbReference>
<dbReference type="AlphaFoldDB" id="A0A9W7AV60"/>
<keyword evidence="1" id="KW-0812">Transmembrane</keyword>
<protein>
    <submittedName>
        <fullName evidence="2">Uncharacterized protein</fullName>
    </submittedName>
</protein>
<name>A0A9W7AV60_9STRA</name>
<feature type="transmembrane region" description="Helical" evidence="1">
    <location>
        <begin position="209"/>
        <end position="230"/>
    </location>
</feature>
<evidence type="ECO:0000313" key="2">
    <source>
        <dbReference type="EMBL" id="GMH78912.1"/>
    </source>
</evidence>
<evidence type="ECO:0000256" key="1">
    <source>
        <dbReference type="SAM" id="Phobius"/>
    </source>
</evidence>
<reference evidence="3" key="1">
    <citation type="journal article" date="2023" name="Commun. Biol.">
        <title>Genome analysis of Parmales, the sister group of diatoms, reveals the evolutionary specialization of diatoms from phago-mixotrophs to photoautotrophs.</title>
        <authorList>
            <person name="Ban H."/>
            <person name="Sato S."/>
            <person name="Yoshikawa S."/>
            <person name="Yamada K."/>
            <person name="Nakamura Y."/>
            <person name="Ichinomiya M."/>
            <person name="Sato N."/>
            <person name="Blanc-Mathieu R."/>
            <person name="Endo H."/>
            <person name="Kuwata A."/>
            <person name="Ogata H."/>
        </authorList>
    </citation>
    <scope>NUCLEOTIDE SEQUENCE [LARGE SCALE GENOMIC DNA]</scope>
</reference>
<sequence>MTCVEDSGCWYMPYNIGDAISAGGRKCYYIDKGESIPEKHRQVFLDSDPVEDFVALWSEQTNFGFSYDVEVVEKANLKTTATTIPGPTSLTGGVEGPRYLIYKGKSLFSLVQIHGIDGVTVDTWTNTVTSEDATADALQNLCCNANEITNSNSGVVYTSGDKLLSGGGGGGRCAIALGNGGANPGVNQLKVKPFPTYSKVEVQNPLDIMTIWAVLGGALGIIDLMAGFVVQNFLASTLEKVSNVVEMTSVGVSK</sequence>
<evidence type="ECO:0000313" key="3">
    <source>
        <dbReference type="Proteomes" id="UP001162640"/>
    </source>
</evidence>
<organism evidence="2 3">
    <name type="scientific">Triparma laevis f. inornata</name>
    <dbReference type="NCBI Taxonomy" id="1714386"/>
    <lineage>
        <taxon>Eukaryota</taxon>
        <taxon>Sar</taxon>
        <taxon>Stramenopiles</taxon>
        <taxon>Ochrophyta</taxon>
        <taxon>Bolidophyceae</taxon>
        <taxon>Parmales</taxon>
        <taxon>Triparmaceae</taxon>
        <taxon>Triparma</taxon>
    </lineage>
</organism>
<accession>A0A9W7AV60</accession>